<name>A0ACC6Q8E3_9ACTN</name>
<dbReference type="EMBL" id="JBBKAJ010000038">
    <property type="protein sequence ID" value="MEJ8640040.1"/>
    <property type="molecule type" value="Genomic_DNA"/>
</dbReference>
<reference evidence="1" key="1">
    <citation type="submission" date="2024-03" db="EMBL/GenBank/DDBJ databases">
        <title>Novel Streptomyces species of biotechnological and ecological value are a feature of Machair soil.</title>
        <authorList>
            <person name="Prole J.R."/>
            <person name="Goodfellow M."/>
            <person name="Allenby N."/>
            <person name="Ward A.C."/>
        </authorList>
    </citation>
    <scope>NUCLEOTIDE SEQUENCE</scope>
    <source>
        <strain evidence="1">MS2.AVA.5</strain>
    </source>
</reference>
<dbReference type="Proteomes" id="UP001377168">
    <property type="component" value="Unassembled WGS sequence"/>
</dbReference>
<organism evidence="1 2">
    <name type="scientific">Streptomyces achmelvichensis</name>
    <dbReference type="NCBI Taxonomy" id="3134111"/>
    <lineage>
        <taxon>Bacteria</taxon>
        <taxon>Bacillati</taxon>
        <taxon>Actinomycetota</taxon>
        <taxon>Actinomycetes</taxon>
        <taxon>Kitasatosporales</taxon>
        <taxon>Streptomycetaceae</taxon>
        <taxon>Streptomyces</taxon>
    </lineage>
</organism>
<proteinExistence type="predicted"/>
<protein>
    <submittedName>
        <fullName evidence="1">Uncharacterized protein</fullName>
    </submittedName>
</protein>
<comment type="caution">
    <text evidence="1">The sequence shown here is derived from an EMBL/GenBank/DDBJ whole genome shotgun (WGS) entry which is preliminary data.</text>
</comment>
<gene>
    <name evidence="1" type="ORF">WKI67_42875</name>
</gene>
<accession>A0ACC6Q8E3</accession>
<keyword evidence="2" id="KW-1185">Reference proteome</keyword>
<evidence type="ECO:0000313" key="1">
    <source>
        <dbReference type="EMBL" id="MEJ8640040.1"/>
    </source>
</evidence>
<evidence type="ECO:0000313" key="2">
    <source>
        <dbReference type="Proteomes" id="UP001377168"/>
    </source>
</evidence>
<sequence length="61" mass="6996">MFGWFRRSWDGQLGPTARPFVLVYAYLLGECTDVVRLGRFVRPTLAHRIFVPIVSRKSAKG</sequence>